<dbReference type="AlphaFoldDB" id="Q2J456"/>
<name>Q2J456_RHOP2</name>
<dbReference type="KEGG" id="rpb:RPB_0042"/>
<dbReference type="Proteomes" id="UP000008809">
    <property type="component" value="Chromosome"/>
</dbReference>
<proteinExistence type="predicted"/>
<gene>
    <name evidence="1" type="ordered locus">RPB_0042</name>
</gene>
<sequence length="143" mass="14108">MTSSACSHSGPPNRGIARTGLLAAAAVLALALVAVSGDAEAAKRRASVGHFDGTWNVVFATRAGNCSPTYSAPFAVQGRRVASAGGGKVTGGITGGGNVAVRLSVGASVANGRGRLSGNSGTGIWSGLIQGDRCRGVWQATRG</sequence>
<keyword evidence="2" id="KW-1185">Reference proteome</keyword>
<dbReference type="EMBL" id="CP000250">
    <property type="protein sequence ID" value="ABD04754.1"/>
    <property type="molecule type" value="Genomic_DNA"/>
</dbReference>
<dbReference type="OrthoDB" id="8140171at2"/>
<reference evidence="1 2" key="1">
    <citation type="submission" date="2006-01" db="EMBL/GenBank/DDBJ databases">
        <title>Complete sequence of Rhodopseudomonas palustris HaA2.</title>
        <authorList>
            <consortium name="US DOE Joint Genome Institute"/>
            <person name="Copeland A."/>
            <person name="Lucas S."/>
            <person name="Lapidus A."/>
            <person name="Barry K."/>
            <person name="Detter J.C."/>
            <person name="Glavina T."/>
            <person name="Hammon N."/>
            <person name="Israni S."/>
            <person name="Pitluck S."/>
            <person name="Chain P."/>
            <person name="Malfatti S."/>
            <person name="Shin M."/>
            <person name="Vergez L."/>
            <person name="Schmutz J."/>
            <person name="Larimer F."/>
            <person name="Land M."/>
            <person name="Hauser L."/>
            <person name="Pelletier D.A."/>
            <person name="Kyrpides N."/>
            <person name="Anderson I."/>
            <person name="Oda Y."/>
            <person name="Harwood C.S."/>
            <person name="Richardson P."/>
        </authorList>
    </citation>
    <scope>NUCLEOTIDE SEQUENCE [LARGE SCALE GENOMIC DNA]</scope>
    <source>
        <strain evidence="1 2">HaA2</strain>
    </source>
</reference>
<evidence type="ECO:0000313" key="1">
    <source>
        <dbReference type="EMBL" id="ABD04754.1"/>
    </source>
</evidence>
<dbReference type="RefSeq" id="WP_011438944.1">
    <property type="nucleotide sequence ID" value="NC_007778.1"/>
</dbReference>
<dbReference type="HOGENOM" id="CLU_144639_1_0_5"/>
<evidence type="ECO:0000313" key="2">
    <source>
        <dbReference type="Proteomes" id="UP000008809"/>
    </source>
</evidence>
<protein>
    <submittedName>
        <fullName evidence="1">Uncharacterized protein</fullName>
    </submittedName>
</protein>
<organism evidence="1 2">
    <name type="scientific">Rhodopseudomonas palustris (strain HaA2)</name>
    <dbReference type="NCBI Taxonomy" id="316058"/>
    <lineage>
        <taxon>Bacteria</taxon>
        <taxon>Pseudomonadati</taxon>
        <taxon>Pseudomonadota</taxon>
        <taxon>Alphaproteobacteria</taxon>
        <taxon>Hyphomicrobiales</taxon>
        <taxon>Nitrobacteraceae</taxon>
        <taxon>Rhodopseudomonas</taxon>
    </lineage>
</organism>
<accession>Q2J456</accession>